<evidence type="ECO:0000313" key="1">
    <source>
        <dbReference type="EMBL" id="AZS84469.1"/>
    </source>
</evidence>
<protein>
    <recommendedName>
        <fullName evidence="5">Serine kinase</fullName>
    </recommendedName>
</protein>
<gene>
    <name evidence="2" type="ORF">DDJ31_29975</name>
    <name evidence="1" type="ORF">ELQ87_09350</name>
</gene>
<organism evidence="1 3">
    <name type="scientific">Streptomyces griseoviridis</name>
    <dbReference type="NCBI Taxonomy" id="45398"/>
    <lineage>
        <taxon>Bacteria</taxon>
        <taxon>Bacillati</taxon>
        <taxon>Actinomycetota</taxon>
        <taxon>Actinomycetes</taxon>
        <taxon>Kitasatosporales</taxon>
        <taxon>Streptomycetaceae</taxon>
        <taxon>Streptomyces</taxon>
    </lineage>
</organism>
<dbReference type="Proteomes" id="UP000271291">
    <property type="component" value="Chromosome"/>
</dbReference>
<dbReference type="EMBL" id="CP029078">
    <property type="protein sequence ID" value="QCN88674.1"/>
    <property type="molecule type" value="Genomic_DNA"/>
</dbReference>
<evidence type="ECO:0000313" key="3">
    <source>
        <dbReference type="Proteomes" id="UP000271291"/>
    </source>
</evidence>
<reference evidence="2 4" key="1">
    <citation type="submission" date="2018-04" db="EMBL/GenBank/DDBJ databases">
        <title>Complete genome sequences of Streptomyces griseoviridis K61 and characterization of antagonistic properties of biological control agents.</title>
        <authorList>
            <person name="Mariita R.M."/>
            <person name="Sello J.K."/>
        </authorList>
    </citation>
    <scope>NUCLEOTIDE SEQUENCE [LARGE SCALE GENOMIC DNA]</scope>
    <source>
        <strain evidence="2 4">K61</strain>
    </source>
</reference>
<dbReference type="SUPFAM" id="SSF53795">
    <property type="entry name" value="PEP carboxykinase-like"/>
    <property type="match status" value="1"/>
</dbReference>
<evidence type="ECO:0000313" key="4">
    <source>
        <dbReference type="Proteomes" id="UP000501753"/>
    </source>
</evidence>
<dbReference type="AlphaFoldDB" id="A0A3Q9KMQ6"/>
<keyword evidence="4" id="KW-1185">Reference proteome</keyword>
<reference evidence="1 3" key="2">
    <citation type="submission" date="2018-12" db="EMBL/GenBank/DDBJ databases">
        <title>Streptomyces griseoviridis F1-27 complete genome.</title>
        <authorList>
            <person name="Mariita R.M."/>
            <person name="Sello J.K."/>
        </authorList>
    </citation>
    <scope>NUCLEOTIDE SEQUENCE [LARGE SCALE GENOMIC DNA]</scope>
    <source>
        <strain evidence="1 3">F1-27</strain>
    </source>
</reference>
<accession>A0A3Q9KMQ6</accession>
<evidence type="ECO:0000313" key="2">
    <source>
        <dbReference type="EMBL" id="QCN88674.1"/>
    </source>
</evidence>
<dbReference type="Gene3D" id="3.40.50.300">
    <property type="entry name" value="P-loop containing nucleotide triphosphate hydrolases"/>
    <property type="match status" value="1"/>
</dbReference>
<dbReference type="RefSeq" id="WP_127177370.1">
    <property type="nucleotide sequence ID" value="NZ_CP029078.1"/>
</dbReference>
<dbReference type="Proteomes" id="UP000501753">
    <property type="component" value="Chromosome"/>
</dbReference>
<sequence>MQDSLSVNDLEAWARRPSTSLRRDRFGLVMAGAEIIAPSPVVDYVAWYTAGFFARGDSPASARLVIHDVDPERICSVKDARLTPPLRRAVLPTSPDTACFVDDTHSTVHLFLAAATKDEPMRVAVRILRALVLRALLGDGLPFFHAACFTLRGVGVAVVGRRTAGKTTLLLHCLDSLGAVLVGNDNFALAPDAGSDAVEALGFPIQIGIRAGSVLALGDGPLRTFLMRRWSQRFGGVEAQRDDLERRLGIRPQELAAAADSTVMPRCRLGLAIEPYVDPDAVTPRLERLSDDERRTLWTHNLLRRPADVFPQQAALAGPASETDLQIPQVPAYRLIQPPAAGFLTSRVIEDLVCRVSVEG</sequence>
<dbReference type="KEGG" id="sgd:ELQ87_09350"/>
<proteinExistence type="predicted"/>
<dbReference type="InterPro" id="IPR027417">
    <property type="entry name" value="P-loop_NTPase"/>
</dbReference>
<evidence type="ECO:0008006" key="5">
    <source>
        <dbReference type="Google" id="ProtNLM"/>
    </source>
</evidence>
<name>A0A3Q9KMQ6_STRGD</name>
<dbReference type="EMBL" id="CP034687">
    <property type="protein sequence ID" value="AZS84469.1"/>
    <property type="molecule type" value="Genomic_DNA"/>
</dbReference>
<dbReference type="OrthoDB" id="4021972at2"/>